<evidence type="ECO:0000256" key="1">
    <source>
        <dbReference type="SAM" id="MobiDB-lite"/>
    </source>
</evidence>
<feature type="compositionally biased region" description="Acidic residues" evidence="1">
    <location>
        <begin position="147"/>
        <end position="165"/>
    </location>
</feature>
<reference evidence="2 3" key="1">
    <citation type="submission" date="2014-04" db="EMBL/GenBank/DDBJ databases">
        <authorList>
            <consortium name="DOE Joint Genome Institute"/>
            <person name="Kuo A."/>
            <person name="Tarkka M."/>
            <person name="Buscot F."/>
            <person name="Kohler A."/>
            <person name="Nagy L.G."/>
            <person name="Floudas D."/>
            <person name="Copeland A."/>
            <person name="Barry K.W."/>
            <person name="Cichocki N."/>
            <person name="Veneault-Fourrey C."/>
            <person name="LaButti K."/>
            <person name="Lindquist E.A."/>
            <person name="Lipzen A."/>
            <person name="Lundell T."/>
            <person name="Morin E."/>
            <person name="Murat C."/>
            <person name="Sun H."/>
            <person name="Tunlid A."/>
            <person name="Henrissat B."/>
            <person name="Grigoriev I.V."/>
            <person name="Hibbett D.S."/>
            <person name="Martin F."/>
            <person name="Nordberg H.P."/>
            <person name="Cantor M.N."/>
            <person name="Hua S.X."/>
        </authorList>
    </citation>
    <scope>NUCLEOTIDE SEQUENCE [LARGE SCALE GENOMIC DNA]</scope>
    <source>
        <strain evidence="2 3">F 1598</strain>
    </source>
</reference>
<dbReference type="EMBL" id="KN833029">
    <property type="protein sequence ID" value="KIM76961.1"/>
    <property type="molecule type" value="Genomic_DNA"/>
</dbReference>
<feature type="compositionally biased region" description="Polar residues" evidence="1">
    <location>
        <begin position="123"/>
        <end position="132"/>
    </location>
</feature>
<evidence type="ECO:0000313" key="3">
    <source>
        <dbReference type="Proteomes" id="UP000054166"/>
    </source>
</evidence>
<feature type="compositionally biased region" description="Basic and acidic residues" evidence="1">
    <location>
        <begin position="203"/>
        <end position="215"/>
    </location>
</feature>
<feature type="compositionally biased region" description="Acidic residues" evidence="1">
    <location>
        <begin position="173"/>
        <end position="202"/>
    </location>
</feature>
<dbReference type="HOGENOM" id="CLU_696595_0_0_1"/>
<gene>
    <name evidence="2" type="ORF">PILCRDRAFT_12330</name>
</gene>
<dbReference type="AlphaFoldDB" id="A0A0C3FB57"/>
<accession>A0A0C3FB57</accession>
<sequence>MSSSSPTTTTTTTTTHPLPITDDDNVGESPHPTPITNDDAAALPLPPPSRKKTPELQSAINATHSSKTAKATKQATGLKKSSVQHVQQDMAADQAGPPTQQSKTERALDKSGILVALPKRTRGQQVVKSSGPSGPVRFSSCLRVKDDDENSENDESGDGSEESTEESGKEIESGEEIEESGDSDSERAEIEDESEDKVEDESVDKIEGEGDKVDVEIEDENENAIGFVSPAGSGPAGFAGPASPVFVGPAGSAGPTFASPVMRVVAVVIIDGDEEGCGLWAAAVAAPNPTIIAHLIPLHRTGPSRSSAISILTHSDVSPIDTRVRYHTTLGRYLILHQFRRPMSHISPPNNLMILFQGSDSVSTSILAQSQQNDGINLSEFHWTLLDLQPRHYQSS</sequence>
<feature type="region of interest" description="Disordered" evidence="1">
    <location>
        <begin position="1"/>
        <end position="215"/>
    </location>
</feature>
<proteinExistence type="predicted"/>
<name>A0A0C3FB57_PILCF</name>
<keyword evidence="3" id="KW-1185">Reference proteome</keyword>
<evidence type="ECO:0000313" key="2">
    <source>
        <dbReference type="EMBL" id="KIM76961.1"/>
    </source>
</evidence>
<feature type="compositionally biased region" description="Polar residues" evidence="1">
    <location>
        <begin position="55"/>
        <end position="87"/>
    </location>
</feature>
<organism evidence="2 3">
    <name type="scientific">Piloderma croceum (strain F 1598)</name>
    <dbReference type="NCBI Taxonomy" id="765440"/>
    <lineage>
        <taxon>Eukaryota</taxon>
        <taxon>Fungi</taxon>
        <taxon>Dikarya</taxon>
        <taxon>Basidiomycota</taxon>
        <taxon>Agaricomycotina</taxon>
        <taxon>Agaricomycetes</taxon>
        <taxon>Agaricomycetidae</taxon>
        <taxon>Atheliales</taxon>
        <taxon>Atheliaceae</taxon>
        <taxon>Piloderma</taxon>
    </lineage>
</organism>
<protein>
    <submittedName>
        <fullName evidence="2">Uncharacterized protein</fullName>
    </submittedName>
</protein>
<dbReference type="Proteomes" id="UP000054166">
    <property type="component" value="Unassembled WGS sequence"/>
</dbReference>
<reference evidence="3" key="2">
    <citation type="submission" date="2015-01" db="EMBL/GenBank/DDBJ databases">
        <title>Evolutionary Origins and Diversification of the Mycorrhizal Mutualists.</title>
        <authorList>
            <consortium name="DOE Joint Genome Institute"/>
            <consortium name="Mycorrhizal Genomics Consortium"/>
            <person name="Kohler A."/>
            <person name="Kuo A."/>
            <person name="Nagy L.G."/>
            <person name="Floudas D."/>
            <person name="Copeland A."/>
            <person name="Barry K.W."/>
            <person name="Cichocki N."/>
            <person name="Veneault-Fourrey C."/>
            <person name="LaButti K."/>
            <person name="Lindquist E.A."/>
            <person name="Lipzen A."/>
            <person name="Lundell T."/>
            <person name="Morin E."/>
            <person name="Murat C."/>
            <person name="Riley R."/>
            <person name="Ohm R."/>
            <person name="Sun H."/>
            <person name="Tunlid A."/>
            <person name="Henrissat B."/>
            <person name="Grigoriev I.V."/>
            <person name="Hibbett D.S."/>
            <person name="Martin F."/>
        </authorList>
    </citation>
    <scope>NUCLEOTIDE SEQUENCE [LARGE SCALE GENOMIC DNA]</scope>
    <source>
        <strain evidence="3">F 1598</strain>
    </source>
</reference>
<dbReference type="InParanoid" id="A0A0C3FB57"/>